<proteinExistence type="predicted"/>
<dbReference type="EMBL" id="KQ964245">
    <property type="protein sequence ID" value="KXJ97427.1"/>
    <property type="molecule type" value="Genomic_DNA"/>
</dbReference>
<gene>
    <name evidence="2" type="ORF">Micbo1qcDRAFT_156307</name>
</gene>
<reference evidence="3" key="1">
    <citation type="submission" date="2016-02" db="EMBL/GenBank/DDBJ databases">
        <title>Draft genome sequence of Microdochium bolleyi, a fungal endophyte of beachgrass.</title>
        <authorList>
            <consortium name="DOE Joint Genome Institute"/>
            <person name="David A.S."/>
            <person name="May G."/>
            <person name="Haridas S."/>
            <person name="Lim J."/>
            <person name="Wang M."/>
            <person name="Labutti K."/>
            <person name="Lipzen A."/>
            <person name="Barry K."/>
            <person name="Grigoriev I.V."/>
        </authorList>
    </citation>
    <scope>NUCLEOTIDE SEQUENCE [LARGE SCALE GENOMIC DNA]</scope>
    <source>
        <strain evidence="3">J235TASD1</strain>
    </source>
</reference>
<sequence>MKPEERRGHVCRNLSAVPIPNAPDGLPPMPEITKATTGFTLPLAPKPSSCSTSLACLPASSGLGTQDPVLDSSRSGSPEAIREPGVPYIMSGTKFGMGTQSTGNFHKCPTAHHR</sequence>
<accession>A0A136JJX1</accession>
<dbReference type="AlphaFoldDB" id="A0A136JJX1"/>
<evidence type="ECO:0000256" key="1">
    <source>
        <dbReference type="SAM" id="MobiDB-lite"/>
    </source>
</evidence>
<keyword evidence="3" id="KW-1185">Reference proteome</keyword>
<name>A0A136JJX1_9PEZI</name>
<evidence type="ECO:0000313" key="3">
    <source>
        <dbReference type="Proteomes" id="UP000070501"/>
    </source>
</evidence>
<feature type="non-terminal residue" evidence="2">
    <location>
        <position position="114"/>
    </location>
</feature>
<protein>
    <submittedName>
        <fullName evidence="2">Uncharacterized protein</fullName>
    </submittedName>
</protein>
<dbReference type="Proteomes" id="UP000070501">
    <property type="component" value="Unassembled WGS sequence"/>
</dbReference>
<dbReference type="InParanoid" id="A0A136JJX1"/>
<organism evidence="2 3">
    <name type="scientific">Microdochium bolleyi</name>
    <dbReference type="NCBI Taxonomy" id="196109"/>
    <lineage>
        <taxon>Eukaryota</taxon>
        <taxon>Fungi</taxon>
        <taxon>Dikarya</taxon>
        <taxon>Ascomycota</taxon>
        <taxon>Pezizomycotina</taxon>
        <taxon>Sordariomycetes</taxon>
        <taxon>Xylariomycetidae</taxon>
        <taxon>Xylariales</taxon>
        <taxon>Microdochiaceae</taxon>
        <taxon>Microdochium</taxon>
    </lineage>
</organism>
<feature type="region of interest" description="Disordered" evidence="1">
    <location>
        <begin position="63"/>
        <end position="114"/>
    </location>
</feature>
<evidence type="ECO:0000313" key="2">
    <source>
        <dbReference type="EMBL" id="KXJ97427.1"/>
    </source>
</evidence>